<feature type="compositionally biased region" description="Basic and acidic residues" evidence="1">
    <location>
        <begin position="331"/>
        <end position="361"/>
    </location>
</feature>
<dbReference type="Gene3D" id="1.25.40.10">
    <property type="entry name" value="Tetratricopeptide repeat domain"/>
    <property type="match status" value="1"/>
</dbReference>
<feature type="compositionally biased region" description="Basic and acidic residues" evidence="1">
    <location>
        <begin position="40"/>
        <end position="59"/>
    </location>
</feature>
<name>A0A1T4LII1_9SPIR</name>
<feature type="compositionally biased region" description="Polar residues" evidence="1">
    <location>
        <begin position="29"/>
        <end position="39"/>
    </location>
</feature>
<keyword evidence="2" id="KW-0732">Signal</keyword>
<evidence type="ECO:0000256" key="1">
    <source>
        <dbReference type="SAM" id="MobiDB-lite"/>
    </source>
</evidence>
<dbReference type="STRING" id="225004.SAMN02745152_00546"/>
<gene>
    <name evidence="3" type="ORF">SAMN02745152_00546</name>
</gene>
<feature type="chain" id="PRO_5012504495" description="Outer membrane lipoprotein BamD-like domain-containing protein" evidence="2">
    <location>
        <begin position="26"/>
        <end position="485"/>
    </location>
</feature>
<sequence>MQTKARTFLFLFTSIFSLYILNSCASSPKNEENLTQAEQSSDKKTEEIPEDQLENKEISQDSLANEENLQNSENTQNKPENDENQLSEKIDEDELLADSENETEETQEDFVEPEVKDSLFVEETKTAADGQNPESSENKQNKAQDIPETNEEEPELLPKTEENSGEENPQTDENLELNENSMENQENLPQNGQEPENKDELSEEIEEEEPKENTEQTESNPQKTPSRSMTAKNNQYVDIIYPGRGWIYMGEDEGKDQILRYFGRKLGTENTTFTLRTTKSGETVLHFYKNDVLKGEYIDDYLEIKVLEESAKPNERAKAPSYEESVPQKPVRLEKKAETQEEAQKTDEIKNIEEKTSDNEQKLSSQDEINLKKNDVSNEVSRPEQKKSLKIDTKNLLEQAKKDFEAKSYAQALSEVQQYLDTQNTRIDEALFLQGQILEADSEVKNIKSAIDSYNSLIKNYPASTFWQEANRRKIYLNRYYVNIY</sequence>
<organism evidence="3 4">
    <name type="scientific">Treponema berlinense</name>
    <dbReference type="NCBI Taxonomy" id="225004"/>
    <lineage>
        <taxon>Bacteria</taxon>
        <taxon>Pseudomonadati</taxon>
        <taxon>Spirochaetota</taxon>
        <taxon>Spirochaetia</taxon>
        <taxon>Spirochaetales</taxon>
        <taxon>Treponemataceae</taxon>
        <taxon>Treponema</taxon>
    </lineage>
</organism>
<dbReference type="AlphaFoldDB" id="A0A1T4LII1"/>
<evidence type="ECO:0000313" key="3">
    <source>
        <dbReference type="EMBL" id="SJZ54388.1"/>
    </source>
</evidence>
<proteinExistence type="predicted"/>
<feature type="compositionally biased region" description="Polar residues" evidence="1">
    <location>
        <begin position="220"/>
        <end position="231"/>
    </location>
</feature>
<dbReference type="Proteomes" id="UP000190395">
    <property type="component" value="Unassembled WGS sequence"/>
</dbReference>
<feature type="compositionally biased region" description="Acidic residues" evidence="1">
    <location>
        <begin position="163"/>
        <end position="176"/>
    </location>
</feature>
<feature type="signal peptide" evidence="2">
    <location>
        <begin position="1"/>
        <end position="25"/>
    </location>
</feature>
<feature type="compositionally biased region" description="Polar residues" evidence="1">
    <location>
        <begin position="60"/>
        <end position="78"/>
    </location>
</feature>
<feature type="region of interest" description="Disordered" evidence="1">
    <location>
        <begin position="29"/>
        <end position="231"/>
    </location>
</feature>
<dbReference type="EMBL" id="FUXC01000002">
    <property type="protein sequence ID" value="SJZ54388.1"/>
    <property type="molecule type" value="Genomic_DNA"/>
</dbReference>
<dbReference type="InterPro" id="IPR011990">
    <property type="entry name" value="TPR-like_helical_dom_sf"/>
</dbReference>
<evidence type="ECO:0000256" key="2">
    <source>
        <dbReference type="SAM" id="SignalP"/>
    </source>
</evidence>
<feature type="compositionally biased region" description="Basic and acidic residues" evidence="1">
    <location>
        <begin position="113"/>
        <end position="126"/>
    </location>
</feature>
<feature type="compositionally biased region" description="Acidic residues" evidence="1">
    <location>
        <begin position="82"/>
        <end position="112"/>
    </location>
</feature>
<evidence type="ECO:0008006" key="5">
    <source>
        <dbReference type="Google" id="ProtNLM"/>
    </source>
</evidence>
<feature type="region of interest" description="Disordered" evidence="1">
    <location>
        <begin position="312"/>
        <end position="387"/>
    </location>
</feature>
<protein>
    <recommendedName>
        <fullName evidence="5">Outer membrane lipoprotein BamD-like domain-containing protein</fullName>
    </recommendedName>
</protein>
<keyword evidence="4" id="KW-1185">Reference proteome</keyword>
<evidence type="ECO:0000313" key="4">
    <source>
        <dbReference type="Proteomes" id="UP000190395"/>
    </source>
</evidence>
<reference evidence="3 4" key="1">
    <citation type="submission" date="2017-02" db="EMBL/GenBank/DDBJ databases">
        <authorList>
            <person name="Peterson S.W."/>
        </authorList>
    </citation>
    <scope>NUCLEOTIDE SEQUENCE [LARGE SCALE GENOMIC DNA]</scope>
    <source>
        <strain evidence="3 4">ATCC BAA-909</strain>
    </source>
</reference>
<accession>A0A1T4LII1</accession>
<feature type="compositionally biased region" description="Low complexity" evidence="1">
    <location>
        <begin position="177"/>
        <end position="188"/>
    </location>
</feature>
<feature type="compositionally biased region" description="Acidic residues" evidence="1">
    <location>
        <begin position="201"/>
        <end position="210"/>
    </location>
</feature>
<feature type="compositionally biased region" description="Basic and acidic residues" evidence="1">
    <location>
        <begin position="369"/>
        <end position="387"/>
    </location>
</feature>